<keyword evidence="4" id="KW-1185">Reference proteome</keyword>
<reference evidence="3 4" key="1">
    <citation type="submission" date="2019-05" db="EMBL/GenBank/DDBJ databases">
        <title>Draft Genome Sequences of Six Type Strains of the Genus Massilia.</title>
        <authorList>
            <person name="Miess H."/>
            <person name="Frediansyhah A."/>
            <person name="Gross H."/>
        </authorList>
    </citation>
    <scope>NUCLEOTIDE SEQUENCE [LARGE SCALE GENOMIC DNA]</scope>
    <source>
        <strain evidence="3 4">DSMZ 26121</strain>
    </source>
</reference>
<evidence type="ECO:0000313" key="3">
    <source>
        <dbReference type="EMBL" id="QCP14301.1"/>
    </source>
</evidence>
<feature type="region of interest" description="Disordered" evidence="1">
    <location>
        <begin position="2110"/>
        <end position="2149"/>
    </location>
</feature>
<dbReference type="InterPro" id="IPR044048">
    <property type="entry name" value="Big_12"/>
</dbReference>
<gene>
    <name evidence="3" type="ORF">FCL38_30700</name>
</gene>
<evidence type="ECO:0000256" key="1">
    <source>
        <dbReference type="SAM" id="MobiDB-lite"/>
    </source>
</evidence>
<dbReference type="InterPro" id="IPR001343">
    <property type="entry name" value="Hemolysn_Ca-bd"/>
</dbReference>
<dbReference type="Pfam" id="PF13946">
    <property type="entry name" value="DUF4214"/>
    <property type="match status" value="1"/>
</dbReference>
<dbReference type="InterPro" id="IPR025592">
    <property type="entry name" value="DUF4347"/>
</dbReference>
<dbReference type="NCBIfam" id="NF041766">
    <property type="entry name" value="choice_anch_U"/>
    <property type="match status" value="1"/>
</dbReference>
<dbReference type="PANTHER" id="PTHR34677">
    <property type="match status" value="1"/>
</dbReference>
<dbReference type="Gene3D" id="2.60.40.60">
    <property type="entry name" value="Cadherins"/>
    <property type="match status" value="2"/>
</dbReference>
<name>A0ABX5UR81_9BURK</name>
<dbReference type="InterPro" id="IPR053784">
    <property type="entry name" value="Choice_anch_U_dom"/>
</dbReference>
<organism evidence="3 4">
    <name type="scientific">Pseudoduganella umbonata</name>
    <dbReference type="NCBI Taxonomy" id="864828"/>
    <lineage>
        <taxon>Bacteria</taxon>
        <taxon>Pseudomonadati</taxon>
        <taxon>Pseudomonadota</taxon>
        <taxon>Betaproteobacteria</taxon>
        <taxon>Burkholderiales</taxon>
        <taxon>Oxalobacteraceae</taxon>
        <taxon>Telluria group</taxon>
        <taxon>Pseudoduganella</taxon>
    </lineage>
</organism>
<dbReference type="Pfam" id="PF19078">
    <property type="entry name" value="Big_12"/>
    <property type="match status" value="2"/>
</dbReference>
<dbReference type="SUPFAM" id="SSF51120">
    <property type="entry name" value="beta-Roll"/>
    <property type="match status" value="1"/>
</dbReference>
<dbReference type="InterPro" id="IPR002126">
    <property type="entry name" value="Cadherin-like_dom"/>
</dbReference>
<dbReference type="SUPFAM" id="SSF49313">
    <property type="entry name" value="Cadherin-like"/>
    <property type="match status" value="1"/>
</dbReference>
<dbReference type="InterPro" id="IPR015919">
    <property type="entry name" value="Cadherin-like_sf"/>
</dbReference>
<feature type="region of interest" description="Disordered" evidence="1">
    <location>
        <begin position="1873"/>
        <end position="1892"/>
    </location>
</feature>
<dbReference type="InterPro" id="IPR013783">
    <property type="entry name" value="Ig-like_fold"/>
</dbReference>
<feature type="region of interest" description="Disordered" evidence="1">
    <location>
        <begin position="1450"/>
        <end position="1479"/>
    </location>
</feature>
<dbReference type="Pfam" id="PF00353">
    <property type="entry name" value="HemolysinCabind"/>
    <property type="match status" value="2"/>
</dbReference>
<feature type="domain" description="Cadherin" evidence="2">
    <location>
        <begin position="2303"/>
        <end position="2400"/>
    </location>
</feature>
<dbReference type="RefSeq" id="WP_137317072.1">
    <property type="nucleotide sequence ID" value="NZ_CP040017.1"/>
</dbReference>
<dbReference type="PANTHER" id="PTHR34677:SF3">
    <property type="entry name" value="BACTERIAL IG-LIKE DOMAIN-CONTAINING PROTEIN"/>
    <property type="match status" value="1"/>
</dbReference>
<sequence length="2830" mass="282055">MIDQTFDDAQPVNLSIAAAAGRTEIVFIEDNVPDLPSVLAGLRPGIEFVVLDSKANGLEQIAAHLQGRSGIDAVHIVSHGSEGIAQLGTASLSNASVATHAGALDALGAALSDDGDILFYGCDTGAGETGQALLQSLSTLTRADVAASNDATGAAALGGDWLLESQVGTIGSVNPFAGAFADAYAGVFSGTYGDSVVTTGNFMIAAARPGQSGTLWVNDGGVANYPWAGSGAGRELSFMINKSAYPATYADGLRGRFEYDTGDGHWHTLLVEYQDTTVQPMVTQDNGGTPAPYGATIRYVDERPNDATVQEMHIRFWNPVSNDGFTSSSFKVAGDLAPTGIGANTLNLWSSTAPGDNVATLKAIDTGTTAGGLYELVGQSEADLFALNGNMLVKGSGQLAAGQTATVTLRYYDAFGRNPDGTPIPGQGVEQMLTFTGRANPSGFGTEVHVNATTGGTQYTPQVATQPDGSHMITWSSASTVMAQKFDAAGAKVGAEFTISSGASPSAVVALDNGRYAVAYVQNSDNVNFRIVAADGTVGAAISGPSNAANYQWYPVMTKLDNGGFALAWSNSDNSWDIMSREFDADGVAVPGSESIVHTTSEGRQWSASIGTLSNGNYVVTWEAKDQGMDNSGSVMLRVMGASGPVGGIVTVAENIAPSTYAKVAGLTGGGFVVVYEAEGTTEGGVTDGVYVHNVYARIYDNAGNVASPAFLVNGDVIGNQLQAAVTGLNDGGFAIAWTSDTDPESNWDVFGRTYDADGTPRQDYDMLVNESGRGNYQNQVLIAPHGGSGFVATWADANADGVDNLGVITRIVDPASANHSPVLAGDAALDPILEDVVSLDVEDVSDLNNPPPNWGMDMAELIDDSGFSDADGDVFIGVAISGNAADPLTEGRWQYSNDQETQFWKDIGAVSASSALLLPVGSTTTYIRFVPAADFKGTPGGLTVHAIDETGVTLPYSLWDGNTETGQRLDLTALDGTSPVSNGVTWGAQVASVNDAPVIANLGSADNQQVAASAGAVHVDLGTAAVVTDVDSADFVGGALSVVLGGRQAGDVFAIETGGAVGLSAGMTAGSVVTVDNVSIGTIGQADGNEKDLVVLFNSGANAAALTKLIHALTFDAGPTAGNRHVNVFVGDGDGGNSTSSAATAVFTVTVNPTVTIGTDRAVFTAGEHANLTFTFSDVPSGFVEGDISVSGGTLGDFTVTANPKVYTATFTPNAGVNTLAGSVSIDAGKFTDAANNSGLASNLLSFTGDTAAPVVLDANLSITGGTGTGGAFKIGDVLSATWNNGASGDNNLDLAGVTFDLSQFGGSATAAATQVNGVWTATHAITAGAIDAAGRNASVRAEDTAGNATVRADSGNAVLDNVAPGVSGAAITLSGATGTGGIFKAGDTVTATWTGEGHGDLAAVGFNFSQFGGGSVAGVAANGSWSASYLIPTGLVAGGAGVTVSATDDAGNTGSHGGGSASVDAQRPGVTSITPATAPAASDSARAYTVVFSEAVSGVDLGDFALATTGSAAGTLAGISGSGTTWTVNIDHIRGLGTLGLTLKSGSGIADAAGNLLVDGASSAPAAVFTVTVNPTVTIGTDRAVFTAGEHANLTFTFSDVPSGFVEGDISVSGGTLGDFTVTANPKVYTATFTPNAGVNTLAGSVSIDAGKFTDAANNSGLASNLLSFTGDTAAPVVLDANLSITGGTGTGGAFKIGDVLSATWNNSASGDNNLDLAGVTFDLSQFGGSATAAATQVNGVWTATHAITAGAIDAADRNASVRAEDTAGNATVRADSGNAVLDNVAPGVSGAAITLSGATGTGGIFKAGDTVTATWTGEGHGDLAAVGFNFSQFGGGSVAGVAANGSWSASYLIPTGLVAGGAGVTVSATDDAGNTGSHGGGSASVDAQRPGVTSITPATAPAAGDSARAYTVVFSEAVSGVDLGDFALATTGSAAGTLAGISGSGTTWTVNIDHIRGLGTLGLTLKSGSGIADAAGNLLVDGASGAPAAVGSNAAPVISAHGGGSTGAVEVAEARTAVTTVTATDANQDTLSYSISGGADAALFSIDAVSGALSFIAAPLATPPADAGGNGIYDVAVTVNDQFGGSDSQALAVTVLADLDRDGIGNIHDNDMDNDGRPNAGETSVSSAYVNGATGPTGDGNGDGLADNAQLNVTSLQTLGTGTPYATVAVANGLTLTSVAASAAPASGVPRNVKLPLGQLEFTIGQVTPGGTVEVAVYVDAAQKVNSYYKLDNTDKWVSVAKSVTTVGSKTKITFDLTDGGVLDADGVVNGSISDPGGVAVLTPLITSNGGAVTATATVDEGVRAVTTVTASAEAPVVYTLGGADAALFEIDQATGVLRFRAAPDFDKPQDTGGIAHDNSYVVDVTATDSHGADTQTLTVNVADVATPPVDDPEPMPSTVDGVPITTGSIVNSDGGTSQVITVPVVQPGRAEQVGNNTVADIPLVTGANGGTLLSVQVPTGVGLQATGSGTPKAAGNSLADLIREIQAHTVAGSQDQASLTGGGSTFLSDLPASTPLLVQTIVPTSVANAAGPDSALVISGASASAGNPLTALVIDTRGLPAGSAIELQNVEFAAVIGEVKVTGGAGSQKVWGDGAAQHLVLGADDDVLHGGAGNDTVGSAGGNDRIYGDEGDDIVFGGQGDDVIDGGSGKDTLLLAGAGRAEYTLRVKDGALEVKHLVEGADGLDMVAGVETLRFGTAGQESDFNFSEAAYLVRLYSAAFDRLADTGGINYWIASHEAGMSLQDIADSFMGSQEAEGLYGGLSNEAFVASLYEVALHREGDAAGMTYWTEALDSGAKDRGDVLWGFAASNENIGLVGAIDTSIETI</sequence>
<dbReference type="Pfam" id="PF14252">
    <property type="entry name" value="DUF4347"/>
    <property type="match status" value="1"/>
</dbReference>
<dbReference type="InterPro" id="IPR011049">
    <property type="entry name" value="Serralysin-like_metalloprot_C"/>
</dbReference>
<dbReference type="SMART" id="SM00112">
    <property type="entry name" value="CA"/>
    <property type="match status" value="2"/>
</dbReference>
<dbReference type="InterPro" id="IPR025282">
    <property type="entry name" value="DUF4214"/>
</dbReference>
<evidence type="ECO:0000259" key="2">
    <source>
        <dbReference type="PROSITE" id="PS50268"/>
    </source>
</evidence>
<evidence type="ECO:0000313" key="4">
    <source>
        <dbReference type="Proteomes" id="UP000298763"/>
    </source>
</evidence>
<protein>
    <submittedName>
        <fullName evidence="3">DUF4347 domain-containing protein</fullName>
    </submittedName>
</protein>
<dbReference type="Gene3D" id="2.60.40.10">
    <property type="entry name" value="Immunoglobulins"/>
    <property type="match status" value="2"/>
</dbReference>
<accession>A0ABX5UR81</accession>
<feature type="compositionally biased region" description="Basic and acidic residues" evidence="1">
    <location>
        <begin position="2110"/>
        <end position="2119"/>
    </location>
</feature>
<dbReference type="PRINTS" id="PR00313">
    <property type="entry name" value="CABNDNGRPT"/>
</dbReference>
<dbReference type="CDD" id="cd11304">
    <property type="entry name" value="Cadherin_repeat"/>
    <property type="match status" value="1"/>
</dbReference>
<dbReference type="EMBL" id="CP040017">
    <property type="protein sequence ID" value="QCP14301.1"/>
    <property type="molecule type" value="Genomic_DNA"/>
</dbReference>
<proteinExistence type="predicted"/>
<dbReference type="PROSITE" id="PS50268">
    <property type="entry name" value="CADHERIN_2"/>
    <property type="match status" value="1"/>
</dbReference>
<dbReference type="Proteomes" id="UP000298763">
    <property type="component" value="Chromosome"/>
</dbReference>